<dbReference type="EMBL" id="JBHFQA010000021">
    <property type="protein sequence ID" value="KAL2080556.1"/>
    <property type="molecule type" value="Genomic_DNA"/>
</dbReference>
<dbReference type="SUPFAM" id="SSF49899">
    <property type="entry name" value="Concanavalin A-like lectins/glucanases"/>
    <property type="match status" value="1"/>
</dbReference>
<dbReference type="CDD" id="cd06263">
    <property type="entry name" value="MAM"/>
    <property type="match status" value="1"/>
</dbReference>
<dbReference type="PANTHER" id="PTHR24051:SF10">
    <property type="entry name" value="RECEPTOR-TYPE TYROSINE-PROTEIN PHOSPHATASE U-RELATED"/>
    <property type="match status" value="1"/>
</dbReference>
<protein>
    <recommendedName>
        <fullName evidence="3">MAM domain-containing protein</fullName>
    </recommendedName>
</protein>
<dbReference type="PANTHER" id="PTHR24051">
    <property type="entry name" value="SUSHI DOMAIN-CONTAINING PROTEIN 1"/>
    <property type="match status" value="1"/>
</dbReference>
<dbReference type="InterPro" id="IPR013320">
    <property type="entry name" value="ConA-like_dom_sf"/>
</dbReference>
<evidence type="ECO:0000313" key="5">
    <source>
        <dbReference type="Proteomes" id="UP001591681"/>
    </source>
</evidence>
<dbReference type="PROSITE" id="PS50060">
    <property type="entry name" value="MAM_2"/>
    <property type="match status" value="1"/>
</dbReference>
<dbReference type="InterPro" id="IPR000998">
    <property type="entry name" value="MAM_dom"/>
</dbReference>
<evidence type="ECO:0000313" key="4">
    <source>
        <dbReference type="EMBL" id="KAL2080556.1"/>
    </source>
</evidence>
<sequence length="189" mass="20944">MPREKQLRSAWHGGHIRHSDSSQWVARLSSAGSGVRVQEPGGRSGYPRERVKVVARWGGSRADSSFMMVNSSQHAAGQRAHLMLRSLSENDTHCVQFSYFLYSRDGHSPGTLRVFVRVNGGPLGNPVWNVTGSHGRKWHQAELAVSTFWPSEYQTSSRPPQQTSSLQPPCDAGAELHLSFLRLLVQSAL</sequence>
<dbReference type="SMART" id="SM00137">
    <property type="entry name" value="MAM"/>
    <property type="match status" value="1"/>
</dbReference>
<keyword evidence="5" id="KW-1185">Reference proteome</keyword>
<name>A0ABD1J387_9TELE</name>
<comment type="caution">
    <text evidence="4">The sequence shown here is derived from an EMBL/GenBank/DDBJ whole genome shotgun (WGS) entry which is preliminary data.</text>
</comment>
<dbReference type="PRINTS" id="PR00020">
    <property type="entry name" value="MAMDOMAIN"/>
</dbReference>
<evidence type="ECO:0000256" key="1">
    <source>
        <dbReference type="ARBA" id="ARBA00022737"/>
    </source>
</evidence>
<dbReference type="AlphaFoldDB" id="A0ABD1J387"/>
<keyword evidence="1" id="KW-0677">Repeat</keyword>
<evidence type="ECO:0000259" key="3">
    <source>
        <dbReference type="PROSITE" id="PS50060"/>
    </source>
</evidence>
<keyword evidence="2" id="KW-1015">Disulfide bond</keyword>
<dbReference type="Gene3D" id="2.60.120.200">
    <property type="match status" value="1"/>
</dbReference>
<dbReference type="Proteomes" id="UP001591681">
    <property type="component" value="Unassembled WGS sequence"/>
</dbReference>
<accession>A0ABD1J387</accession>
<reference evidence="4 5" key="1">
    <citation type="submission" date="2024-09" db="EMBL/GenBank/DDBJ databases">
        <title>A chromosome-level genome assembly of Gray's grenadier anchovy, Coilia grayii.</title>
        <authorList>
            <person name="Fu Z."/>
        </authorList>
    </citation>
    <scope>NUCLEOTIDE SEQUENCE [LARGE SCALE GENOMIC DNA]</scope>
    <source>
        <strain evidence="4">G4</strain>
        <tissue evidence="4">Muscle</tissue>
    </source>
</reference>
<proteinExistence type="predicted"/>
<dbReference type="Pfam" id="PF00629">
    <property type="entry name" value="MAM"/>
    <property type="match status" value="1"/>
</dbReference>
<dbReference type="InterPro" id="IPR051622">
    <property type="entry name" value="R-tyr_protein_phosphatases"/>
</dbReference>
<feature type="domain" description="MAM" evidence="3">
    <location>
        <begin position="1"/>
        <end position="154"/>
    </location>
</feature>
<organism evidence="4 5">
    <name type="scientific">Coilia grayii</name>
    <name type="common">Gray's grenadier anchovy</name>
    <dbReference type="NCBI Taxonomy" id="363190"/>
    <lineage>
        <taxon>Eukaryota</taxon>
        <taxon>Metazoa</taxon>
        <taxon>Chordata</taxon>
        <taxon>Craniata</taxon>
        <taxon>Vertebrata</taxon>
        <taxon>Euteleostomi</taxon>
        <taxon>Actinopterygii</taxon>
        <taxon>Neopterygii</taxon>
        <taxon>Teleostei</taxon>
        <taxon>Clupei</taxon>
        <taxon>Clupeiformes</taxon>
        <taxon>Clupeoidei</taxon>
        <taxon>Engraulidae</taxon>
        <taxon>Coilinae</taxon>
        <taxon>Coilia</taxon>
    </lineage>
</organism>
<evidence type="ECO:0000256" key="2">
    <source>
        <dbReference type="ARBA" id="ARBA00023157"/>
    </source>
</evidence>
<gene>
    <name evidence="4" type="ORF">ACEWY4_024349</name>
</gene>